<keyword evidence="2 6" id="KW-0732">Signal</keyword>
<feature type="domain" description="Thioredoxin" evidence="7">
    <location>
        <begin position="72"/>
        <end position="200"/>
    </location>
</feature>
<dbReference type="Gene3D" id="3.40.30.10">
    <property type="entry name" value="Glutaredoxin"/>
    <property type="match status" value="1"/>
</dbReference>
<evidence type="ECO:0000256" key="3">
    <source>
        <dbReference type="ARBA" id="ARBA00022737"/>
    </source>
</evidence>
<dbReference type="PANTHER" id="PTHR45672:SF11">
    <property type="entry name" value="PROTEIN DISULFIDE-ISOMERASE C17H9.14C"/>
    <property type="match status" value="1"/>
</dbReference>
<dbReference type="Proteomes" id="UP000738325">
    <property type="component" value="Unassembled WGS sequence"/>
</dbReference>
<proteinExistence type="inferred from homology"/>
<keyword evidence="9" id="KW-1185">Reference proteome</keyword>
<evidence type="ECO:0000256" key="1">
    <source>
        <dbReference type="ARBA" id="ARBA00006347"/>
    </source>
</evidence>
<name>A0A9P6UXZ0_9FUNG</name>
<dbReference type="OrthoDB" id="10264505at2759"/>
<dbReference type="GO" id="GO:0005783">
    <property type="term" value="C:endoplasmic reticulum"/>
    <property type="evidence" value="ECO:0007669"/>
    <property type="project" value="TreeGrafter"/>
</dbReference>
<dbReference type="GO" id="GO:0006457">
    <property type="term" value="P:protein folding"/>
    <property type="evidence" value="ECO:0007669"/>
    <property type="project" value="TreeGrafter"/>
</dbReference>
<evidence type="ECO:0000256" key="2">
    <source>
        <dbReference type="ARBA" id="ARBA00022729"/>
    </source>
</evidence>
<reference evidence="8" key="1">
    <citation type="journal article" date="2020" name="Fungal Divers.">
        <title>Resolving the Mortierellaceae phylogeny through synthesis of multi-gene phylogenetics and phylogenomics.</title>
        <authorList>
            <person name="Vandepol N."/>
            <person name="Liber J."/>
            <person name="Desiro A."/>
            <person name="Na H."/>
            <person name="Kennedy M."/>
            <person name="Barry K."/>
            <person name="Grigoriev I.V."/>
            <person name="Miller A.N."/>
            <person name="O'Donnell K."/>
            <person name="Stajich J.E."/>
            <person name="Bonito G."/>
        </authorList>
    </citation>
    <scope>NUCLEOTIDE SEQUENCE</scope>
    <source>
        <strain evidence="8">REB-010B</strain>
    </source>
</reference>
<dbReference type="EMBL" id="JAAAIP010000143">
    <property type="protein sequence ID" value="KAG0324589.1"/>
    <property type="molecule type" value="Genomic_DNA"/>
</dbReference>
<evidence type="ECO:0000313" key="8">
    <source>
        <dbReference type="EMBL" id="KAG0324589.1"/>
    </source>
</evidence>
<evidence type="ECO:0000256" key="5">
    <source>
        <dbReference type="SAM" id="MobiDB-lite"/>
    </source>
</evidence>
<dbReference type="AlphaFoldDB" id="A0A9P6UXZ0"/>
<dbReference type="PANTHER" id="PTHR45672">
    <property type="entry name" value="PROTEIN DISULFIDE-ISOMERASE C17H9.14C-RELATED"/>
    <property type="match status" value="1"/>
</dbReference>
<gene>
    <name evidence="8" type="ORF">BGZ99_001653</name>
</gene>
<sequence length="223" mass="24967">MQGKHIFFSGIAMLLTLAASAVAEGVHALTPETFDSVIESKRFDVREYPTIKSFSDGISSSPEDYAGEWEILSPKSFATKKSGVKAFGRNSAVVEVLTDRNFRQKVGKDGRAYFVEFYAPWCPHCKALAPTWEKVGRNFYKDNNVVIAKVDATKETKTAERYNVDGYPTIIYFDADGNDQEYEGERGEDDFVEFVNDLAGTQRPAGGRRSREAGRNKKLHKIV</sequence>
<dbReference type="InterPro" id="IPR017937">
    <property type="entry name" value="Thioredoxin_CS"/>
</dbReference>
<organism evidence="8 9">
    <name type="scientific">Dissophora globulifera</name>
    <dbReference type="NCBI Taxonomy" id="979702"/>
    <lineage>
        <taxon>Eukaryota</taxon>
        <taxon>Fungi</taxon>
        <taxon>Fungi incertae sedis</taxon>
        <taxon>Mucoromycota</taxon>
        <taxon>Mortierellomycotina</taxon>
        <taxon>Mortierellomycetes</taxon>
        <taxon>Mortierellales</taxon>
        <taxon>Mortierellaceae</taxon>
        <taxon>Dissophora</taxon>
    </lineage>
</organism>
<dbReference type="InterPro" id="IPR013766">
    <property type="entry name" value="Thioredoxin_domain"/>
</dbReference>
<feature type="chain" id="PRO_5040116112" description="Thioredoxin domain-containing protein" evidence="6">
    <location>
        <begin position="24"/>
        <end position="223"/>
    </location>
</feature>
<dbReference type="Pfam" id="PF00085">
    <property type="entry name" value="Thioredoxin"/>
    <property type="match status" value="1"/>
</dbReference>
<dbReference type="SUPFAM" id="SSF52833">
    <property type="entry name" value="Thioredoxin-like"/>
    <property type="match status" value="1"/>
</dbReference>
<dbReference type="PROSITE" id="PS51352">
    <property type="entry name" value="THIOREDOXIN_2"/>
    <property type="match status" value="1"/>
</dbReference>
<comment type="similarity">
    <text evidence="1 4">Belongs to the protein disulfide isomerase family.</text>
</comment>
<dbReference type="PRINTS" id="PR00421">
    <property type="entry name" value="THIOREDOXIN"/>
</dbReference>
<dbReference type="GO" id="GO:0003756">
    <property type="term" value="F:protein disulfide isomerase activity"/>
    <property type="evidence" value="ECO:0007669"/>
    <property type="project" value="InterPro"/>
</dbReference>
<evidence type="ECO:0000313" key="9">
    <source>
        <dbReference type="Proteomes" id="UP000738325"/>
    </source>
</evidence>
<evidence type="ECO:0000256" key="4">
    <source>
        <dbReference type="RuleBase" id="RU004208"/>
    </source>
</evidence>
<evidence type="ECO:0000259" key="7">
    <source>
        <dbReference type="PROSITE" id="PS51352"/>
    </source>
</evidence>
<dbReference type="InterPro" id="IPR051063">
    <property type="entry name" value="PDI"/>
</dbReference>
<evidence type="ECO:0000256" key="6">
    <source>
        <dbReference type="SAM" id="SignalP"/>
    </source>
</evidence>
<protein>
    <recommendedName>
        <fullName evidence="7">Thioredoxin domain-containing protein</fullName>
    </recommendedName>
</protein>
<keyword evidence="3" id="KW-0677">Repeat</keyword>
<feature type="signal peptide" evidence="6">
    <location>
        <begin position="1"/>
        <end position="23"/>
    </location>
</feature>
<dbReference type="PROSITE" id="PS00194">
    <property type="entry name" value="THIOREDOXIN_1"/>
    <property type="match status" value="1"/>
</dbReference>
<dbReference type="NCBIfam" id="TIGR01126">
    <property type="entry name" value="pdi_dom"/>
    <property type="match status" value="1"/>
</dbReference>
<dbReference type="InterPro" id="IPR036249">
    <property type="entry name" value="Thioredoxin-like_sf"/>
</dbReference>
<accession>A0A9P6UXZ0</accession>
<feature type="region of interest" description="Disordered" evidence="5">
    <location>
        <begin position="200"/>
        <end position="223"/>
    </location>
</feature>
<comment type="caution">
    <text evidence="8">The sequence shown here is derived from an EMBL/GenBank/DDBJ whole genome shotgun (WGS) entry which is preliminary data.</text>
</comment>
<dbReference type="InterPro" id="IPR005788">
    <property type="entry name" value="PDI_thioredoxin-like_dom"/>
</dbReference>